<comment type="caution">
    <text evidence="1">The sequence shown here is derived from an EMBL/GenBank/DDBJ whole genome shotgun (WGS) entry which is preliminary data.</text>
</comment>
<accession>A0A367RNG2</accession>
<protein>
    <recommendedName>
        <fullName evidence="3">DDE transposase family protein</fullName>
    </recommendedName>
</protein>
<gene>
    <name evidence="1" type="ORF">A6769_14090</name>
</gene>
<evidence type="ECO:0008006" key="3">
    <source>
        <dbReference type="Google" id="ProtNLM"/>
    </source>
</evidence>
<sequence>MNDSQTWYIVKRSAGNCEIIPSDQVADDNPEIIEQWGPFNSQEEAIARRVGLIRAGKCKPV</sequence>
<evidence type="ECO:0000313" key="2">
    <source>
        <dbReference type="Proteomes" id="UP000252085"/>
    </source>
</evidence>
<name>A0A367RNG2_NOSPU</name>
<reference evidence="1 2" key="1">
    <citation type="submission" date="2016-04" db="EMBL/GenBank/DDBJ databases">
        <authorList>
            <person name="Evans L.H."/>
            <person name="Alamgir A."/>
            <person name="Owens N."/>
            <person name="Weber N.D."/>
            <person name="Virtaneva K."/>
            <person name="Barbian K."/>
            <person name="Babar A."/>
            <person name="Rosenke K."/>
        </authorList>
    </citation>
    <scope>NUCLEOTIDE SEQUENCE [LARGE SCALE GENOMIC DNA]</scope>
    <source>
        <strain evidence="1">NIES-2108</strain>
    </source>
</reference>
<evidence type="ECO:0000313" key="1">
    <source>
        <dbReference type="EMBL" id="RCJ37194.1"/>
    </source>
</evidence>
<dbReference type="AlphaFoldDB" id="A0A367RNG2"/>
<organism evidence="1 2">
    <name type="scientific">Nostoc punctiforme NIES-2108</name>
    <dbReference type="NCBI Taxonomy" id="1356359"/>
    <lineage>
        <taxon>Bacteria</taxon>
        <taxon>Bacillati</taxon>
        <taxon>Cyanobacteriota</taxon>
        <taxon>Cyanophyceae</taxon>
        <taxon>Nostocales</taxon>
        <taxon>Nostocaceae</taxon>
        <taxon>Nostoc</taxon>
    </lineage>
</organism>
<dbReference type="Proteomes" id="UP000252085">
    <property type="component" value="Unassembled WGS sequence"/>
</dbReference>
<proteinExistence type="predicted"/>
<dbReference type="EMBL" id="LXQE01000146">
    <property type="protein sequence ID" value="RCJ37194.1"/>
    <property type="molecule type" value="Genomic_DNA"/>
</dbReference>